<dbReference type="PROSITE" id="PS50111">
    <property type="entry name" value="CHEMOTAXIS_TRANSDUC_2"/>
    <property type="match status" value="1"/>
</dbReference>
<dbReference type="PROSITE" id="PS50885">
    <property type="entry name" value="HAMP"/>
    <property type="match status" value="1"/>
</dbReference>
<feature type="transmembrane region" description="Helical" evidence="5">
    <location>
        <begin position="57"/>
        <end position="78"/>
    </location>
</feature>
<keyword evidence="3" id="KW-0807">Transducer</keyword>
<evidence type="ECO:0000259" key="6">
    <source>
        <dbReference type="PROSITE" id="PS50111"/>
    </source>
</evidence>
<evidence type="ECO:0008006" key="10">
    <source>
        <dbReference type="Google" id="ProtNLM"/>
    </source>
</evidence>
<dbReference type="PANTHER" id="PTHR43531">
    <property type="entry name" value="PROTEIN ICFG"/>
    <property type="match status" value="1"/>
</dbReference>
<comment type="caution">
    <text evidence="8">The sequence shown here is derived from an EMBL/GenBank/DDBJ whole genome shotgun (WGS) entry which is preliminary data.</text>
</comment>
<dbReference type="AlphaFoldDB" id="A0A941F1Y4"/>
<reference evidence="8" key="1">
    <citation type="journal article" date="2018" name="Int. J. Syst. Evol. Microbiol.">
        <title>Carboxylicivirga sediminis sp. nov., isolated from coastal sediment.</title>
        <authorList>
            <person name="Wang F.Q."/>
            <person name="Ren L.H."/>
            <person name="Zou R.J."/>
            <person name="Sun Y.Z."/>
            <person name="Liu X.J."/>
            <person name="Jiang F."/>
            <person name="Liu L.J."/>
        </authorList>
    </citation>
    <scope>NUCLEOTIDE SEQUENCE</scope>
    <source>
        <strain evidence="8">JR1</strain>
    </source>
</reference>
<name>A0A941F1Y4_9BACT</name>
<protein>
    <recommendedName>
        <fullName evidence="10">Methyl-accepting chemotaxis protein</fullName>
    </recommendedName>
</protein>
<dbReference type="PANTHER" id="PTHR43531:SF11">
    <property type="entry name" value="METHYL-ACCEPTING CHEMOTAXIS PROTEIN 3"/>
    <property type="match status" value="1"/>
</dbReference>
<feature type="transmembrane region" description="Helical" evidence="5">
    <location>
        <begin position="32"/>
        <end position="51"/>
    </location>
</feature>
<dbReference type="Gene3D" id="1.10.287.950">
    <property type="entry name" value="Methyl-accepting chemotaxis protein"/>
    <property type="match status" value="1"/>
</dbReference>
<comment type="similarity">
    <text evidence="2">Belongs to the methyl-accepting chemotaxis (MCP) protein family.</text>
</comment>
<keyword evidence="5" id="KW-0472">Membrane</keyword>
<reference evidence="8" key="2">
    <citation type="submission" date="2021-04" db="EMBL/GenBank/DDBJ databases">
        <authorList>
            <person name="Zhang T."/>
            <person name="Zhang Y."/>
            <person name="Lu D."/>
            <person name="Zuo D."/>
            <person name="Du Z."/>
        </authorList>
    </citation>
    <scope>NUCLEOTIDE SEQUENCE</scope>
    <source>
        <strain evidence="8">JR1</strain>
    </source>
</reference>
<evidence type="ECO:0000256" key="5">
    <source>
        <dbReference type="SAM" id="Phobius"/>
    </source>
</evidence>
<keyword evidence="5" id="KW-0812">Transmembrane</keyword>
<evidence type="ECO:0000313" key="8">
    <source>
        <dbReference type="EMBL" id="MBR8535281.1"/>
    </source>
</evidence>
<dbReference type="InterPro" id="IPR004090">
    <property type="entry name" value="Chemotax_Me-accpt_rcpt"/>
</dbReference>
<evidence type="ECO:0000256" key="3">
    <source>
        <dbReference type="PROSITE-ProRule" id="PRU00284"/>
    </source>
</evidence>
<dbReference type="SUPFAM" id="SSF58104">
    <property type="entry name" value="Methyl-accepting chemotaxis protein (MCP) signaling domain"/>
    <property type="match status" value="1"/>
</dbReference>
<feature type="domain" description="HAMP" evidence="7">
    <location>
        <begin position="80"/>
        <end position="133"/>
    </location>
</feature>
<dbReference type="InterPro" id="IPR003660">
    <property type="entry name" value="HAMP_dom"/>
</dbReference>
<organism evidence="8 9">
    <name type="scientific">Carboxylicivirga sediminis</name>
    <dbReference type="NCBI Taxonomy" id="2006564"/>
    <lineage>
        <taxon>Bacteria</taxon>
        <taxon>Pseudomonadati</taxon>
        <taxon>Bacteroidota</taxon>
        <taxon>Bacteroidia</taxon>
        <taxon>Marinilabiliales</taxon>
        <taxon>Marinilabiliaceae</taxon>
        <taxon>Carboxylicivirga</taxon>
    </lineage>
</organism>
<evidence type="ECO:0000256" key="2">
    <source>
        <dbReference type="ARBA" id="ARBA00029447"/>
    </source>
</evidence>
<dbReference type="RefSeq" id="WP_212189185.1">
    <property type="nucleotide sequence ID" value="NZ_JAGTAR010000008.1"/>
</dbReference>
<feature type="coiled-coil region" evidence="4">
    <location>
        <begin position="332"/>
        <end position="362"/>
    </location>
</feature>
<evidence type="ECO:0000259" key="7">
    <source>
        <dbReference type="PROSITE" id="PS50885"/>
    </source>
</evidence>
<dbReference type="InterPro" id="IPR004089">
    <property type="entry name" value="MCPsignal_dom"/>
</dbReference>
<dbReference type="GO" id="GO:0007165">
    <property type="term" value="P:signal transduction"/>
    <property type="evidence" value="ECO:0007669"/>
    <property type="project" value="UniProtKB-KW"/>
</dbReference>
<gene>
    <name evidence="8" type="ORF">KDU71_06900</name>
</gene>
<dbReference type="GO" id="GO:0004888">
    <property type="term" value="F:transmembrane signaling receptor activity"/>
    <property type="evidence" value="ECO:0007669"/>
    <property type="project" value="InterPro"/>
</dbReference>
<dbReference type="GO" id="GO:0005886">
    <property type="term" value="C:plasma membrane"/>
    <property type="evidence" value="ECO:0007669"/>
    <property type="project" value="TreeGrafter"/>
</dbReference>
<keyword evidence="9" id="KW-1185">Reference proteome</keyword>
<dbReference type="EMBL" id="JAGTAR010000008">
    <property type="protein sequence ID" value="MBR8535281.1"/>
    <property type="molecule type" value="Genomic_DNA"/>
</dbReference>
<accession>A0A941F1Y4</accession>
<dbReference type="Pfam" id="PF00015">
    <property type="entry name" value="MCPsignal"/>
    <property type="match status" value="1"/>
</dbReference>
<proteinExistence type="inferred from homology"/>
<dbReference type="Proteomes" id="UP000679220">
    <property type="component" value="Unassembled WGS sequence"/>
</dbReference>
<dbReference type="PRINTS" id="PR00260">
    <property type="entry name" value="CHEMTRNSDUCR"/>
</dbReference>
<keyword evidence="4" id="KW-0175">Coiled coil</keyword>
<dbReference type="GO" id="GO:0006935">
    <property type="term" value="P:chemotaxis"/>
    <property type="evidence" value="ECO:0007669"/>
    <property type="project" value="UniProtKB-KW"/>
</dbReference>
<evidence type="ECO:0000256" key="1">
    <source>
        <dbReference type="ARBA" id="ARBA00022500"/>
    </source>
</evidence>
<sequence length="368" mass="39586">MSDLTIEFIKTGITIPVAILILRLIFKKSIMFKFSMLTVSFTIFVVFMKTIEFYEASFWQYIVTPLNVLVGIVLFVYINKMLRKPLDKAIGELGKLSDGQLVLDIEEVDSKNELGMLNNSLKKLSEKLRVVLQDIASGAEVVLQASHKLNGTAEELSSGSAEQASSLEEVSTTIEEFAGNVASNTDNATQTSAIAQQSSLSVANVSEMSDKSYSAVSAISEKVMVINEIAIQTNILALNAAVEAARAGDMGKGFAVVAGEVRKLAENSKKAADEIVVMAESTREQTQLANNLLTDMKPQIEKTSGLVGEIAAASYEQNNGVEQVNGAIQQLNATTQQNAAAAEELAANSEELTGQAESLKQAIAFFKL</sequence>
<keyword evidence="5" id="KW-1133">Transmembrane helix</keyword>
<feature type="transmembrane region" description="Helical" evidence="5">
    <location>
        <begin position="6"/>
        <end position="25"/>
    </location>
</feature>
<evidence type="ECO:0000256" key="4">
    <source>
        <dbReference type="SAM" id="Coils"/>
    </source>
</evidence>
<dbReference type="SMART" id="SM00283">
    <property type="entry name" value="MA"/>
    <property type="match status" value="1"/>
</dbReference>
<dbReference type="InterPro" id="IPR051310">
    <property type="entry name" value="MCP_chemotaxis"/>
</dbReference>
<keyword evidence="1" id="KW-0145">Chemotaxis</keyword>
<feature type="domain" description="Methyl-accepting transducer" evidence="6">
    <location>
        <begin position="131"/>
        <end position="353"/>
    </location>
</feature>
<evidence type="ECO:0000313" key="9">
    <source>
        <dbReference type="Proteomes" id="UP000679220"/>
    </source>
</evidence>